<evidence type="ECO:0000313" key="2">
    <source>
        <dbReference type="Proteomes" id="UP001229244"/>
    </source>
</evidence>
<sequence>MHILLVTKRGTEPLTDYEAILEKRGFTFEYAHLDDTIPWSGGDIDFGWLARFCRDTYGRRAEAVDAVQFFIEPEDWQTVRRTTVGRQYHKVYSSYLTAIVKRYRHYGRVAEHELTHMLDDIVRIYLGISLARIVGVDDWDEDVVHGRDTRFEEYEYDRAFEEVKLYVSAAIQKRKRLSKLTLTDRALVYVRMRLIEISRQVEEITVPEENDLYRAAMAALGTDASPNDAAPDELGCAETVSSIIRQVLPEFPVITGTWTLWERLRKGSEFTAVAEPRPGDIVIAPTGTVRNAPFPGHVGIVGKDGIVMSNDSGTGTFNQNYTIESWHRRYAEEGGYPIYYYRLNQ</sequence>
<gene>
    <name evidence="1" type="ORF">J2S73_002850</name>
</gene>
<dbReference type="AlphaFoldDB" id="A0AAE4ATK2"/>
<dbReference type="Gene3D" id="3.90.1720.10">
    <property type="entry name" value="endopeptidase domain like (from Nostoc punctiforme)"/>
    <property type="match status" value="1"/>
</dbReference>
<reference evidence="1" key="1">
    <citation type="submission" date="2023-07" db="EMBL/GenBank/DDBJ databases">
        <title>Genomic Encyclopedia of Type Strains, Phase IV (KMG-IV): sequencing the most valuable type-strain genomes for metagenomic binning, comparative biology and taxonomic classification.</title>
        <authorList>
            <person name="Goeker M."/>
        </authorList>
    </citation>
    <scope>NUCLEOTIDE SEQUENCE</scope>
    <source>
        <strain evidence="1">DSM 21202</strain>
    </source>
</reference>
<dbReference type="RefSeq" id="WP_306886213.1">
    <property type="nucleotide sequence ID" value="NZ_JAUSUL010000002.1"/>
</dbReference>
<name>A0AAE4ATK2_9HYPH</name>
<protein>
    <submittedName>
        <fullName evidence="1">Uncharacterized protein</fullName>
    </submittedName>
</protein>
<proteinExistence type="predicted"/>
<accession>A0AAE4ATK2</accession>
<dbReference type="EMBL" id="JAUSUL010000002">
    <property type="protein sequence ID" value="MDQ0316393.1"/>
    <property type="molecule type" value="Genomic_DNA"/>
</dbReference>
<organism evidence="1 2">
    <name type="scientific">Amorphus orientalis</name>
    <dbReference type="NCBI Taxonomy" id="649198"/>
    <lineage>
        <taxon>Bacteria</taxon>
        <taxon>Pseudomonadati</taxon>
        <taxon>Pseudomonadota</taxon>
        <taxon>Alphaproteobacteria</taxon>
        <taxon>Hyphomicrobiales</taxon>
        <taxon>Amorphaceae</taxon>
        <taxon>Amorphus</taxon>
    </lineage>
</organism>
<comment type="caution">
    <text evidence="1">The sequence shown here is derived from an EMBL/GenBank/DDBJ whole genome shotgun (WGS) entry which is preliminary data.</text>
</comment>
<keyword evidence="2" id="KW-1185">Reference proteome</keyword>
<evidence type="ECO:0000313" key="1">
    <source>
        <dbReference type="EMBL" id="MDQ0316393.1"/>
    </source>
</evidence>
<dbReference type="Proteomes" id="UP001229244">
    <property type="component" value="Unassembled WGS sequence"/>
</dbReference>